<dbReference type="Pfam" id="PF00059">
    <property type="entry name" value="Lectin_C"/>
    <property type="match status" value="1"/>
</dbReference>
<dbReference type="SUPFAM" id="SSF56436">
    <property type="entry name" value="C-type lectin-like"/>
    <property type="match status" value="2"/>
</dbReference>
<feature type="chain" id="PRO_5046020105" description="chitinase" evidence="9">
    <location>
        <begin position="28"/>
        <end position="655"/>
    </location>
</feature>
<dbReference type="InterPro" id="IPR016187">
    <property type="entry name" value="CTDL_fold"/>
</dbReference>
<dbReference type="PROSITE" id="PS50041">
    <property type="entry name" value="C_TYPE_LECTIN_2"/>
    <property type="match status" value="1"/>
</dbReference>
<dbReference type="Proteomes" id="UP001642483">
    <property type="component" value="Unassembled WGS sequence"/>
</dbReference>
<dbReference type="InterPro" id="IPR009003">
    <property type="entry name" value="Peptidase_S1_PA"/>
</dbReference>
<evidence type="ECO:0000256" key="8">
    <source>
        <dbReference type="RuleBase" id="RU363034"/>
    </source>
</evidence>
<dbReference type="PROSITE" id="PS00135">
    <property type="entry name" value="TRYPSIN_SER"/>
    <property type="match status" value="1"/>
</dbReference>
<dbReference type="CDD" id="cd00190">
    <property type="entry name" value="Tryp_SPc"/>
    <property type="match status" value="1"/>
</dbReference>
<dbReference type="SMART" id="SM00034">
    <property type="entry name" value="CLECT"/>
    <property type="match status" value="2"/>
</dbReference>
<protein>
    <recommendedName>
        <fullName evidence="2">chitinase</fullName>
        <ecNumber evidence="2">3.2.1.14</ecNumber>
    </recommendedName>
</protein>
<organism evidence="13 14">
    <name type="scientific">Clavelina lepadiformis</name>
    <name type="common">Light-bulb sea squirt</name>
    <name type="synonym">Ascidia lepadiformis</name>
    <dbReference type="NCBI Taxonomy" id="159417"/>
    <lineage>
        <taxon>Eukaryota</taxon>
        <taxon>Metazoa</taxon>
        <taxon>Chordata</taxon>
        <taxon>Tunicata</taxon>
        <taxon>Ascidiacea</taxon>
        <taxon>Aplousobranchia</taxon>
        <taxon>Clavelinidae</taxon>
        <taxon>Clavelina</taxon>
    </lineage>
</organism>
<evidence type="ECO:0000256" key="3">
    <source>
        <dbReference type="ARBA" id="ARBA00022670"/>
    </source>
</evidence>
<dbReference type="SMART" id="SM00020">
    <property type="entry name" value="Tryp_SPc"/>
    <property type="match status" value="1"/>
</dbReference>
<evidence type="ECO:0000259" key="12">
    <source>
        <dbReference type="PROSITE" id="PS50940"/>
    </source>
</evidence>
<dbReference type="InterPro" id="IPR018114">
    <property type="entry name" value="TRYPSIN_HIS"/>
</dbReference>
<dbReference type="InterPro" id="IPR050127">
    <property type="entry name" value="Serine_Proteases_S1"/>
</dbReference>
<keyword evidence="3 8" id="KW-0645">Protease</keyword>
<feature type="signal peptide" evidence="9">
    <location>
        <begin position="1"/>
        <end position="27"/>
    </location>
</feature>
<comment type="catalytic activity">
    <reaction evidence="1">
        <text>Random endo-hydrolysis of N-acetyl-beta-D-glucosaminide (1-&gt;4)-beta-linkages in chitin and chitodextrins.</text>
        <dbReference type="EC" id="3.2.1.14"/>
    </reaction>
</comment>
<dbReference type="InterPro" id="IPR036508">
    <property type="entry name" value="Chitin-bd_dom_sf"/>
</dbReference>
<reference evidence="13 14" key="1">
    <citation type="submission" date="2024-02" db="EMBL/GenBank/DDBJ databases">
        <authorList>
            <person name="Daric V."/>
            <person name="Darras S."/>
        </authorList>
    </citation>
    <scope>NUCLEOTIDE SEQUENCE [LARGE SCALE GENOMIC DNA]</scope>
</reference>
<evidence type="ECO:0000256" key="7">
    <source>
        <dbReference type="ARBA" id="ARBA00023157"/>
    </source>
</evidence>
<dbReference type="InterPro" id="IPR001304">
    <property type="entry name" value="C-type_lectin-like"/>
</dbReference>
<keyword evidence="14" id="KW-1185">Reference proteome</keyword>
<dbReference type="Gene3D" id="3.10.100.10">
    <property type="entry name" value="Mannose-Binding Protein A, subunit A"/>
    <property type="match status" value="2"/>
</dbReference>
<dbReference type="Gene3D" id="2.170.140.10">
    <property type="entry name" value="Chitin binding domain"/>
    <property type="match status" value="1"/>
</dbReference>
<comment type="caution">
    <text evidence="13">The sequence shown here is derived from an EMBL/GenBank/DDBJ whole genome shotgun (WGS) entry which is preliminary data.</text>
</comment>
<dbReference type="EC" id="3.2.1.14" evidence="2"/>
<accession>A0ABP0GYN7</accession>
<sequence length="655" mass="74083">MEYLSRFLKTFAFVVALHGSFTKFTSAQFGYSTCPTGFVQRGNACYKLSNQLQVTHQQAIYLCSVIGAKLAEVSEQADYENISNWIKRNGYRNQNYWVSYHRASSERNNGHGKSTQNSDDNCFVILHHPTYQRSNAACSNHNSFVCQHRSVITSDNSARNAGDFSCIGKHGYFPYEGSCSLYILCFNGEKHIYRCAENSVYVKELHRCSADVQCIEENPNNDSETGDSQADSENENEENLDLRCANDFMKHNSKCYKVFHNDVTWDAANESCSQNHARLVTIASHDVMEFLRRLIRGHTCEESACEDEVHDYWIGLNDKAEPDTYVWSDGTTLTSSSYHNWSKRARRRHKFLKECVRLSPLYKFKWLDSICNEEYSYICEKAAVDSLTPKFANCGQVYRDDMPRTEAIVGGIAANQLNHPWLASLRFNGKHKCGASLIDPCWIMTAAHCVSLPTVAPEEMPTEAVLGDYNLLQPEDTEETLSIEHILLHPEWNPFPVPTNDIALLKLRQCSRKHNPVCLPSLTQEDFATGTVCNIAGYGSVNAKRRVYPDRLMEASVPLIDFQTCQSLYMQPIKRRRKTYVMDSMLCAGILAGGVDSCQGDSGGPLTCSRTDDDPQTQWGVVSWGNGCAKRNKPGVYTRVALFVEWIKNVTNIDF</sequence>
<evidence type="ECO:0000259" key="11">
    <source>
        <dbReference type="PROSITE" id="PS50240"/>
    </source>
</evidence>
<evidence type="ECO:0000259" key="10">
    <source>
        <dbReference type="PROSITE" id="PS50041"/>
    </source>
</evidence>
<evidence type="ECO:0000256" key="6">
    <source>
        <dbReference type="ARBA" id="ARBA00023024"/>
    </source>
</evidence>
<dbReference type="InterPro" id="IPR033116">
    <property type="entry name" value="TRYPSIN_SER"/>
</dbReference>
<dbReference type="CDD" id="cd00037">
    <property type="entry name" value="CLECT"/>
    <property type="match status" value="2"/>
</dbReference>
<keyword evidence="6" id="KW-0624">Polysaccharide degradation</keyword>
<dbReference type="PANTHER" id="PTHR24264:SF54">
    <property type="entry name" value="PEPTIDASE S1 DOMAIN-CONTAINING PROTEIN"/>
    <property type="match status" value="1"/>
</dbReference>
<evidence type="ECO:0000313" key="13">
    <source>
        <dbReference type="EMBL" id="CAK8696846.1"/>
    </source>
</evidence>
<dbReference type="Pfam" id="PF00089">
    <property type="entry name" value="Trypsin"/>
    <property type="match status" value="1"/>
</dbReference>
<dbReference type="PRINTS" id="PR00722">
    <property type="entry name" value="CHYMOTRYPSIN"/>
</dbReference>
<dbReference type="PROSITE" id="PS50940">
    <property type="entry name" value="CHIT_BIND_II"/>
    <property type="match status" value="1"/>
</dbReference>
<dbReference type="SUPFAM" id="SSF50494">
    <property type="entry name" value="Trypsin-like serine proteases"/>
    <property type="match status" value="1"/>
</dbReference>
<gene>
    <name evidence="13" type="ORF">CVLEPA_LOCUS30159</name>
</gene>
<dbReference type="InterPro" id="IPR043504">
    <property type="entry name" value="Peptidase_S1_PA_chymotrypsin"/>
</dbReference>
<feature type="domain" description="C-type lectin" evidence="10">
    <location>
        <begin position="251"/>
        <end position="380"/>
    </location>
</feature>
<dbReference type="PROSITE" id="PS00134">
    <property type="entry name" value="TRYPSIN_HIS"/>
    <property type="match status" value="1"/>
</dbReference>
<dbReference type="InterPro" id="IPR002557">
    <property type="entry name" value="Chitin-bd_dom"/>
</dbReference>
<keyword evidence="9" id="KW-0732">Signal</keyword>
<keyword evidence="5 8" id="KW-0720">Serine protease</keyword>
<dbReference type="InterPro" id="IPR001314">
    <property type="entry name" value="Peptidase_S1A"/>
</dbReference>
<dbReference type="PROSITE" id="PS50240">
    <property type="entry name" value="TRYPSIN_DOM"/>
    <property type="match status" value="1"/>
</dbReference>
<evidence type="ECO:0000256" key="4">
    <source>
        <dbReference type="ARBA" id="ARBA00022801"/>
    </source>
</evidence>
<evidence type="ECO:0000313" key="14">
    <source>
        <dbReference type="Proteomes" id="UP001642483"/>
    </source>
</evidence>
<keyword evidence="4 8" id="KW-0378">Hydrolase</keyword>
<feature type="domain" description="Peptidase S1" evidence="11">
    <location>
        <begin position="408"/>
        <end position="652"/>
    </location>
</feature>
<dbReference type="Pfam" id="PF01607">
    <property type="entry name" value="CBM_14"/>
    <property type="match status" value="1"/>
</dbReference>
<proteinExistence type="predicted"/>
<evidence type="ECO:0000256" key="1">
    <source>
        <dbReference type="ARBA" id="ARBA00000822"/>
    </source>
</evidence>
<dbReference type="InterPro" id="IPR001254">
    <property type="entry name" value="Trypsin_dom"/>
</dbReference>
<evidence type="ECO:0000256" key="5">
    <source>
        <dbReference type="ARBA" id="ARBA00022825"/>
    </source>
</evidence>
<dbReference type="EMBL" id="CAWYQH010000163">
    <property type="protein sequence ID" value="CAK8696846.1"/>
    <property type="molecule type" value="Genomic_DNA"/>
</dbReference>
<dbReference type="PANTHER" id="PTHR24264">
    <property type="entry name" value="TRYPSIN-RELATED"/>
    <property type="match status" value="1"/>
</dbReference>
<keyword evidence="7" id="KW-1015">Disulfide bond</keyword>
<dbReference type="SUPFAM" id="SSF57625">
    <property type="entry name" value="Invertebrate chitin-binding proteins"/>
    <property type="match status" value="1"/>
</dbReference>
<name>A0ABP0GYN7_CLALP</name>
<evidence type="ECO:0000256" key="2">
    <source>
        <dbReference type="ARBA" id="ARBA00012729"/>
    </source>
</evidence>
<feature type="domain" description="Chitin-binding type-2" evidence="12">
    <location>
        <begin position="163"/>
        <end position="216"/>
    </location>
</feature>
<keyword evidence="6" id="KW-0146">Chitin degradation</keyword>
<evidence type="ECO:0000256" key="9">
    <source>
        <dbReference type="SAM" id="SignalP"/>
    </source>
</evidence>
<dbReference type="Gene3D" id="2.40.10.10">
    <property type="entry name" value="Trypsin-like serine proteases"/>
    <property type="match status" value="2"/>
</dbReference>
<dbReference type="InterPro" id="IPR016186">
    <property type="entry name" value="C-type_lectin-like/link_sf"/>
</dbReference>
<keyword evidence="6" id="KW-0119">Carbohydrate metabolism</keyword>
<dbReference type="SMART" id="SM00494">
    <property type="entry name" value="ChtBD2"/>
    <property type="match status" value="1"/>
</dbReference>